<proteinExistence type="predicted"/>
<dbReference type="Proteomes" id="UP000299102">
    <property type="component" value="Unassembled WGS sequence"/>
</dbReference>
<sequence length="149" mass="16734">MQSTARGPDRDARVPELAAGGNLPTQTSRVGPTTARPTRLHPNYLSVVVSTVARHVQFVRREAVGGRRRRRRLAPPLDVLKTVFLVFPEGGAPPLGAKCGAHDPWLRLRIRRRRTHIPIMKGGWMISFHFKTICFPFDQEQDMSSFVTA</sequence>
<dbReference type="EMBL" id="BGZK01000033">
    <property type="protein sequence ID" value="GBP09023.1"/>
    <property type="molecule type" value="Genomic_DNA"/>
</dbReference>
<evidence type="ECO:0000313" key="3">
    <source>
        <dbReference type="Proteomes" id="UP000299102"/>
    </source>
</evidence>
<reference evidence="2 3" key="1">
    <citation type="journal article" date="2019" name="Commun. Biol.">
        <title>The bagworm genome reveals a unique fibroin gene that provides high tensile strength.</title>
        <authorList>
            <person name="Kono N."/>
            <person name="Nakamura H."/>
            <person name="Ohtoshi R."/>
            <person name="Tomita M."/>
            <person name="Numata K."/>
            <person name="Arakawa K."/>
        </authorList>
    </citation>
    <scope>NUCLEOTIDE SEQUENCE [LARGE SCALE GENOMIC DNA]</scope>
</reference>
<keyword evidence="3" id="KW-1185">Reference proteome</keyword>
<evidence type="ECO:0000256" key="1">
    <source>
        <dbReference type="SAM" id="MobiDB-lite"/>
    </source>
</evidence>
<evidence type="ECO:0000313" key="2">
    <source>
        <dbReference type="EMBL" id="GBP09023.1"/>
    </source>
</evidence>
<protein>
    <submittedName>
        <fullName evidence="2">Uncharacterized protein</fullName>
    </submittedName>
</protein>
<comment type="caution">
    <text evidence="2">The sequence shown here is derived from an EMBL/GenBank/DDBJ whole genome shotgun (WGS) entry which is preliminary data.</text>
</comment>
<accession>A0A4C1T3D3</accession>
<gene>
    <name evidence="2" type="ORF">EVAR_78370_1</name>
</gene>
<dbReference type="AlphaFoldDB" id="A0A4C1T3D3"/>
<organism evidence="2 3">
    <name type="scientific">Eumeta variegata</name>
    <name type="common">Bagworm moth</name>
    <name type="synonym">Eumeta japonica</name>
    <dbReference type="NCBI Taxonomy" id="151549"/>
    <lineage>
        <taxon>Eukaryota</taxon>
        <taxon>Metazoa</taxon>
        <taxon>Ecdysozoa</taxon>
        <taxon>Arthropoda</taxon>
        <taxon>Hexapoda</taxon>
        <taxon>Insecta</taxon>
        <taxon>Pterygota</taxon>
        <taxon>Neoptera</taxon>
        <taxon>Endopterygota</taxon>
        <taxon>Lepidoptera</taxon>
        <taxon>Glossata</taxon>
        <taxon>Ditrysia</taxon>
        <taxon>Tineoidea</taxon>
        <taxon>Psychidae</taxon>
        <taxon>Oiketicinae</taxon>
        <taxon>Eumeta</taxon>
    </lineage>
</organism>
<name>A0A4C1T3D3_EUMVA</name>
<feature type="region of interest" description="Disordered" evidence="1">
    <location>
        <begin position="1"/>
        <end position="37"/>
    </location>
</feature>